<feature type="compositionally biased region" description="Polar residues" evidence="1">
    <location>
        <begin position="64"/>
        <end position="73"/>
    </location>
</feature>
<keyword evidence="4" id="KW-1185">Reference proteome</keyword>
<protein>
    <submittedName>
        <fullName evidence="3">Putative transcriptional regulator</fullName>
    </submittedName>
</protein>
<dbReference type="Gene3D" id="3.30.450.180">
    <property type="match status" value="1"/>
</dbReference>
<evidence type="ECO:0000313" key="3">
    <source>
        <dbReference type="EMBL" id="EFL25103.1"/>
    </source>
</evidence>
<evidence type="ECO:0000259" key="2">
    <source>
        <dbReference type="PROSITE" id="PS50943"/>
    </source>
</evidence>
<proteinExistence type="predicted"/>
<dbReference type="Pfam" id="PF13560">
    <property type="entry name" value="HTH_31"/>
    <property type="match status" value="1"/>
</dbReference>
<evidence type="ECO:0000313" key="4">
    <source>
        <dbReference type="Proteomes" id="UP000003963"/>
    </source>
</evidence>
<dbReference type="InterPro" id="IPR001387">
    <property type="entry name" value="Cro/C1-type_HTH"/>
</dbReference>
<dbReference type="SMART" id="SM00530">
    <property type="entry name" value="HTH_XRE"/>
    <property type="match status" value="1"/>
</dbReference>
<dbReference type="Pfam" id="PF17765">
    <property type="entry name" value="MLTR_LBD"/>
    <property type="match status" value="1"/>
</dbReference>
<name>D9WD41_9ACTN</name>
<reference evidence="3 4" key="1">
    <citation type="submission" date="2009-02" db="EMBL/GenBank/DDBJ databases">
        <title>Annotation of Streptomyces hygroscopicus strain ATCC 53653.</title>
        <authorList>
            <consortium name="The Broad Institute Genome Sequencing Platform"/>
            <consortium name="Broad Institute Microbial Sequencing Center"/>
            <person name="Fischbach M."/>
            <person name="Godfrey P."/>
            <person name="Ward D."/>
            <person name="Young S."/>
            <person name="Zeng Q."/>
            <person name="Koehrsen M."/>
            <person name="Alvarado L."/>
            <person name="Berlin A.M."/>
            <person name="Bochicchio J."/>
            <person name="Borenstein D."/>
            <person name="Chapman S.B."/>
            <person name="Chen Z."/>
            <person name="Engels R."/>
            <person name="Freedman E."/>
            <person name="Gellesch M."/>
            <person name="Goldberg J."/>
            <person name="Griggs A."/>
            <person name="Gujja S."/>
            <person name="Heilman E.R."/>
            <person name="Heiman D.I."/>
            <person name="Hepburn T.A."/>
            <person name="Howarth C."/>
            <person name="Jen D."/>
            <person name="Larson L."/>
            <person name="Lewis B."/>
            <person name="Mehta T."/>
            <person name="Park D."/>
            <person name="Pearson M."/>
            <person name="Richards J."/>
            <person name="Roberts A."/>
            <person name="Saif S."/>
            <person name="Shea T.D."/>
            <person name="Shenoy N."/>
            <person name="Sisk P."/>
            <person name="Stolte C."/>
            <person name="Sykes S.N."/>
            <person name="Thomson T."/>
            <person name="Walk T."/>
            <person name="White J."/>
            <person name="Yandava C."/>
            <person name="Straight P."/>
            <person name="Clardy J."/>
            <person name="Hung D."/>
            <person name="Kolter R."/>
            <person name="Mekalanos J."/>
            <person name="Walker S."/>
            <person name="Walsh C.T."/>
            <person name="Wieland-Brown L.C."/>
            <person name="Haas B."/>
            <person name="Nusbaum C."/>
            <person name="Birren B."/>
        </authorList>
    </citation>
    <scope>NUCLEOTIDE SEQUENCE [LARGE SCALE GENOMIC DNA]</scope>
    <source>
        <strain evidence="3 4">ATCC 53653</strain>
    </source>
</reference>
<dbReference type="GO" id="GO:0003677">
    <property type="term" value="F:DNA binding"/>
    <property type="evidence" value="ECO:0007669"/>
    <property type="project" value="InterPro"/>
</dbReference>
<evidence type="ECO:0000256" key="1">
    <source>
        <dbReference type="SAM" id="MobiDB-lite"/>
    </source>
</evidence>
<gene>
    <name evidence="3" type="ORF">SSOG_04817</name>
</gene>
<dbReference type="InterPro" id="IPR010982">
    <property type="entry name" value="Lambda_DNA-bd_dom_sf"/>
</dbReference>
<dbReference type="SUPFAM" id="SSF47413">
    <property type="entry name" value="lambda repressor-like DNA-binding domains"/>
    <property type="match status" value="1"/>
</dbReference>
<dbReference type="EMBL" id="GG657754">
    <property type="protein sequence ID" value="EFL25103.1"/>
    <property type="molecule type" value="Genomic_DNA"/>
</dbReference>
<dbReference type="CDD" id="cd00093">
    <property type="entry name" value="HTH_XRE"/>
    <property type="match status" value="1"/>
</dbReference>
<feature type="domain" description="HTH cro/C1-type" evidence="2">
    <location>
        <begin position="128"/>
        <end position="179"/>
    </location>
</feature>
<dbReference type="Proteomes" id="UP000003963">
    <property type="component" value="Unassembled WGS sequence"/>
</dbReference>
<dbReference type="HOGENOM" id="CLU_057862_1_0_11"/>
<dbReference type="InterPro" id="IPR041413">
    <property type="entry name" value="MLTR_LBD"/>
</dbReference>
<accession>D9WD41</accession>
<dbReference type="AlphaFoldDB" id="D9WD41"/>
<dbReference type="PANTHER" id="PTHR35010">
    <property type="entry name" value="BLL4672 PROTEIN-RELATED"/>
    <property type="match status" value="1"/>
</dbReference>
<feature type="region of interest" description="Disordered" evidence="1">
    <location>
        <begin position="62"/>
        <end position="101"/>
    </location>
</feature>
<dbReference type="PROSITE" id="PS50943">
    <property type="entry name" value="HTH_CROC1"/>
    <property type="match status" value="1"/>
</dbReference>
<sequence>MSAVSTKLMPASRARWMIRTESSWSRLATAPNIIAPRAYSLTEMPVPPRILRFMGMPPAAGSCGSEQLDTASASDEYRTRPDPTWVCRNHPDNGPMGHSEPEIRDFLRARRAALDPAEVGLPEGVVRRRVRGLRREEVAQRAGISVDYYTRIEQGRAPAVSDSVVDGLARALRLTPSEHTYLRNITLPRRHGRVDAGPRPRVRPEILRLLEAMGDGMVPAFVFGPGMDVLAWNRLGGRIGVDFEALPEDERNGALLIFLDPRTRELHPNWSEVADDTVASLRAEIGRTPGNARLCQVIQELRERSEEFRQSWEAQAVQERMRGTKWYRHPEVGDLVVTFEALVLPADPGQVLCTYTVEKGSASEKALRALAAGLDAGACVEVETGADTAARA</sequence>
<dbReference type="PANTHER" id="PTHR35010:SF2">
    <property type="entry name" value="BLL4672 PROTEIN"/>
    <property type="match status" value="1"/>
</dbReference>
<organism evidence="3 4">
    <name type="scientific">Streptomyces himastatinicus ATCC 53653</name>
    <dbReference type="NCBI Taxonomy" id="457427"/>
    <lineage>
        <taxon>Bacteria</taxon>
        <taxon>Bacillati</taxon>
        <taxon>Actinomycetota</taxon>
        <taxon>Actinomycetes</taxon>
        <taxon>Kitasatosporales</taxon>
        <taxon>Streptomycetaceae</taxon>
        <taxon>Streptomyces</taxon>
        <taxon>Streptomyces violaceusniger group</taxon>
    </lineage>
</organism>
<dbReference type="Gene3D" id="1.10.260.40">
    <property type="entry name" value="lambda repressor-like DNA-binding domains"/>
    <property type="match status" value="1"/>
</dbReference>